<proteinExistence type="predicted"/>
<feature type="compositionally biased region" description="Basic and acidic residues" evidence="1">
    <location>
        <begin position="2268"/>
        <end position="2279"/>
    </location>
</feature>
<feature type="compositionally biased region" description="Basic and acidic residues" evidence="1">
    <location>
        <begin position="2337"/>
        <end position="2347"/>
    </location>
</feature>
<feature type="compositionally biased region" description="Basic residues" evidence="1">
    <location>
        <begin position="2348"/>
        <end position="2360"/>
    </location>
</feature>
<keyword evidence="3" id="KW-0282">Flagellum</keyword>
<dbReference type="GeneID" id="106985773"/>
<protein>
    <submittedName>
        <fullName evidence="3">Cilia- and flagella-associated protein 46 isoform X1</fullName>
    </submittedName>
</protein>
<name>A0ABM3NU86_ACIJB</name>
<keyword evidence="2" id="KW-1185">Reference proteome</keyword>
<dbReference type="PANTHER" id="PTHR15977">
    <property type="entry name" value="CILIA- AND FLAGELLA-ASSOCIATED PROTEIN 46"/>
    <property type="match status" value="1"/>
</dbReference>
<feature type="region of interest" description="Disordered" evidence="1">
    <location>
        <begin position="617"/>
        <end position="644"/>
    </location>
</feature>
<evidence type="ECO:0000313" key="3">
    <source>
        <dbReference type="RefSeq" id="XP_053062993.1"/>
    </source>
</evidence>
<dbReference type="InterPro" id="IPR039586">
    <property type="entry name" value="CFAP46"/>
</dbReference>
<keyword evidence="3" id="KW-0966">Cell projection</keyword>
<keyword evidence="3" id="KW-0969">Cilium</keyword>
<feature type="region of interest" description="Disordered" evidence="1">
    <location>
        <begin position="1958"/>
        <end position="1992"/>
    </location>
</feature>
<reference evidence="3" key="1">
    <citation type="submission" date="2025-08" db="UniProtKB">
        <authorList>
            <consortium name="RefSeq"/>
        </authorList>
    </citation>
    <scope>IDENTIFICATION</scope>
    <source>
        <tissue evidence="3">Blood</tissue>
    </source>
</reference>
<gene>
    <name evidence="3" type="primary">CFAP46</name>
</gene>
<feature type="compositionally biased region" description="Basic and acidic residues" evidence="1">
    <location>
        <begin position="1377"/>
        <end position="1392"/>
    </location>
</feature>
<feature type="region of interest" description="Disordered" evidence="1">
    <location>
        <begin position="1366"/>
        <end position="1401"/>
    </location>
</feature>
<dbReference type="InterPro" id="IPR057466">
    <property type="entry name" value="CFAP46_TPR"/>
</dbReference>
<dbReference type="RefSeq" id="XP_053062993.1">
    <property type="nucleotide sequence ID" value="XM_053207018.1"/>
</dbReference>
<evidence type="ECO:0000313" key="2">
    <source>
        <dbReference type="Proteomes" id="UP001652583"/>
    </source>
</evidence>
<dbReference type="Proteomes" id="UP001652583">
    <property type="component" value="Chromosome D2"/>
</dbReference>
<feature type="region of interest" description="Disordered" evidence="1">
    <location>
        <begin position="2337"/>
        <end position="2363"/>
    </location>
</feature>
<feature type="compositionally biased region" description="Basic and acidic residues" evidence="1">
    <location>
        <begin position="1973"/>
        <end position="1992"/>
    </location>
</feature>
<feature type="region of interest" description="Disordered" evidence="1">
    <location>
        <begin position="2598"/>
        <end position="2626"/>
    </location>
</feature>
<accession>A0ABM3NU86</accession>
<dbReference type="Pfam" id="PF25439">
    <property type="entry name" value="TPR_CFAP46_N"/>
    <property type="match status" value="1"/>
</dbReference>
<feature type="region of interest" description="Disordered" evidence="1">
    <location>
        <begin position="2259"/>
        <end position="2283"/>
    </location>
</feature>
<evidence type="ECO:0000256" key="1">
    <source>
        <dbReference type="SAM" id="MobiDB-lite"/>
    </source>
</evidence>
<sequence>MDLVITQELAHAESQQDAASLQRAYQLIKSANLGKSEFDPTESFSPDLFVLCAEQALKMGQPDVSEDCIQMYFKAKGPVTQFLGRAHLCRAQLCAPKSTENLEEFENCVTQYMKAINFAKGEPRYHFLVYNASVLYWQMVRPFLKPGYRHHLISSLSQIVNVLNQTEEEDKEWQAELMLELLECYLQAGKKEEAATFCATAAPFIKANVPQKYRHIFSVMVRHELLDELQLKEEKRTSISLSVTYHMNVLKAKLDKNELPEDVSAILKKTYKHLSYYNHERFPSIREEKILLLFELARLSLILKCEQISSDCISDLKKIDSQDPGKLIEIKCLEYELEALGLESKVKVYVRAAVEAQLNIVRRLDITLQRAVRLGDPGVIHVVCTTQWNACLPLLQHNLRHHLRKPLANVADVLEKVDSLMVLLRCQVHMEMVHIEEDEDRLEPAMWHLQKAMRLDSLGLYQDQLRMAFNRLYLCTRLYQSPERAEDKAVVAIEQAKKAIPKDSVRKKRALLVNAGLALAPDTFQIVLDSENEAKVSTGKTRGRFSFLFAKARHHIISVDKAAGHLWRLGGENARERIQIWAELAKVARKQGVWDVCRTACRFCLLYDNVKAKKPARLKRGKKKRGGDSAAQDGWGHSEVTSQRQASPSLLRKFAEVGFINAEATVHLLRSEGVQLNDHPTPPEDPSQHSAGYTLECPEDNTQWVVYRTWIESLSQGAMDSWLRCAEIGREIQEGWIVQNAVVYVLNHNRHLIVAGRQRELVDALDHLLSIVKATGHNRDFTLLGMLCNTLARGLIINWIPTQVPEKSRRPMRPNLFHTPLDSGASAEVRTAVEVCEFALNLSTGTEPEEVVPVSTQQQLLATWVKARQLLQQQIGPRLGADEQSPNEDINSVTRVLVALEMYSCNGLGLMDFSVPPLAQVVEMASECNWSDPLVELQTLTRLTHFAHMAHDHEVAMACSQKAIQMGIRLLRMCSRVETQLVAEMLSTTACIQGRSILENLKGRKQLRLAAARSFTEGARFGGIAGSSALVMLAVRQYWNTWLPLLSSAANRRKAKTVVQRLIGIINKTEAKKQGKGKTLLLHQWPTADFQSGGTPEGHFLPGAEDDLTLRAALYGLLFHCYADRGDWEGGLKVLDEAVQVLPRTAHRLLIFKHMVIVKAKLGQNFMMEIQKFKDESEDYLAHMWHRLALNSRSVQGELTCYHNAIQALQKPESDWQKVEYILEFSEWLYDKQFPMEDVTFHLTWAIHILLAMTPARDAPELAEEQLPTQTAPESPVSEAAGTVSEAAGTVSLEKLWNVRQLEALARAYTLLALMVSPSAASYQDYCLMAYTFLKRIWQVSLLTAGRSISESRILAATASSHLLLPKKEKEKRKEKKEKEKEKDREKGRDPEQLPAAVPGKRLEDLPASTEEWASYSCPEEAISVFKQDKSDFTVNASSIQKPTYSLYYLDHLVKALQKMSLYELTIPVLQLGVLIAASVVDSKSLKDLYHLRLALVCSDLKLQEAATYHEEVVGQTYLCDMEQASCRKEIALRKEKNKELLSEESLTTVPEPVTAVQKAETKPLIAKDKILKINGETGTGLEGTSFPLLWTLKAEVLLEVDLYQPARLLLSEAYLAFQELDDPCAQARCLHLLAQLANKERNYRQAKHLVQWAQRLGGSEEFWYSSTLTLADTLLSMEGKGREVAVCQLFQRLIDTFKLLQKERPNRVPVLEFMATDLEARCVSLQIKAAQESADGEPPGCLLLLNKMDDCLTEIEKRLITWGYRDNCVDIRLERAKIKRLCAQNEKDQEQRTAYYLEAHDLVQGAVADAEELFCSVRALLSLQEVQNVNTPLRRRLAQLRLHLAEVSLDLLELIWAEALARQFEQSPVEKLLLSYLQSVSDHTSVGLKWFTLKRTLAHVVLAQLGALHSLRTGFTELRARQLGLAGRALRLLAVQADPVHPTVYWEEGLSAGAELSGHKPLETTLEDEAGEDRCRDPGPSRAASQEHGRKGWDLQRKMKLAQRYLAQASEVLLQCVRVALGGCLPDIAAAASLEMVECSGTLDPVATCQFLALSQSCSASEMMRDVLFTATDDTSSSQLAALLRLEHQLKRKGRTSTSLFASVRQRLAVVSKAWQNLWVTEQHFNHLKEMPPTFRILFLQHGRDRTHLYGAAYERPRSVPAAKGKMLQAGGFCKVARVAVNPATFSCLLADAQQFRELTQVEVTNEDMALNSSTELENAPPEKEEHSLRKFGEVLASMEGYLRPLFPVLGSPEARTQVPTVVADSGRPKGKDKERKVSLPRVEPEAANDTILIADRHLLELPLEGLSVFEEGVDSVAREFSLQMLWSRLRREETADGTVKKESKGRQFRKRNPAKKGHKDAAPRLIPPDCIVVDPDNFKFIVDPYEEARVIDMRTPVSVTQEILERFRDSFTALWVGHLGNTHFPSQAEWEQLLGSCSGFFFYGMESFLSHVAVERLAATNLQECQMMVLLDLTRSYASMQRHTEHSDSKSVAQLSLERPVETAVLLSLVGVRSILANQWPTFLQDNALRASVLWENLLTAGRPIGRAAHLLRQTGAGDTNNHGNSSCSTSPLILCHAGPPPGLCPRPSSLPVSLQPHSPVSLPAAPQPRRLGRLPPVSAQADSSLRDAWRPKSLREAPWLLELPVCL</sequence>
<organism evidence="2 3">
    <name type="scientific">Acinonyx jubatus</name>
    <name type="common">Cheetah</name>
    <dbReference type="NCBI Taxonomy" id="32536"/>
    <lineage>
        <taxon>Eukaryota</taxon>
        <taxon>Metazoa</taxon>
        <taxon>Chordata</taxon>
        <taxon>Craniata</taxon>
        <taxon>Vertebrata</taxon>
        <taxon>Euteleostomi</taxon>
        <taxon>Mammalia</taxon>
        <taxon>Eutheria</taxon>
        <taxon>Laurasiatheria</taxon>
        <taxon>Carnivora</taxon>
        <taxon>Feliformia</taxon>
        <taxon>Felidae</taxon>
        <taxon>Felinae</taxon>
        <taxon>Acinonyx</taxon>
    </lineage>
</organism>
<dbReference type="PANTHER" id="PTHR15977:SF15">
    <property type="entry name" value="CILIA- AND FLAGELLA-ASSOCIATED PROTEIN 46"/>
    <property type="match status" value="1"/>
</dbReference>